<evidence type="ECO:0000256" key="11">
    <source>
        <dbReference type="SAM" id="MobiDB-lite"/>
    </source>
</evidence>
<dbReference type="Proteomes" id="UP001497482">
    <property type="component" value="Chromosome 4"/>
</dbReference>
<keyword evidence="7" id="KW-0508">mRNA splicing</keyword>
<feature type="compositionally biased region" description="Acidic residues" evidence="11">
    <location>
        <begin position="29"/>
        <end position="43"/>
    </location>
</feature>
<feature type="compositionally biased region" description="Basic and acidic residues" evidence="11">
    <location>
        <begin position="16"/>
        <end position="28"/>
    </location>
</feature>
<keyword evidence="4" id="KW-0963">Cytoplasm</keyword>
<evidence type="ECO:0000256" key="6">
    <source>
        <dbReference type="ARBA" id="ARBA00022728"/>
    </source>
</evidence>
<dbReference type="AlphaFoldDB" id="A0AAV2LRY7"/>
<feature type="compositionally biased region" description="Acidic residues" evidence="11">
    <location>
        <begin position="52"/>
        <end position="63"/>
    </location>
</feature>
<evidence type="ECO:0000256" key="8">
    <source>
        <dbReference type="ARBA" id="ARBA00023242"/>
    </source>
</evidence>
<dbReference type="GO" id="GO:0008380">
    <property type="term" value="P:RNA splicing"/>
    <property type="evidence" value="ECO:0007669"/>
    <property type="project" value="UniProtKB-KW"/>
</dbReference>
<evidence type="ECO:0000256" key="1">
    <source>
        <dbReference type="ARBA" id="ARBA00004123"/>
    </source>
</evidence>
<organism evidence="12 13">
    <name type="scientific">Knipowitschia caucasica</name>
    <name type="common">Caucasian dwarf goby</name>
    <name type="synonym">Pomatoschistus caucasicus</name>
    <dbReference type="NCBI Taxonomy" id="637954"/>
    <lineage>
        <taxon>Eukaryota</taxon>
        <taxon>Metazoa</taxon>
        <taxon>Chordata</taxon>
        <taxon>Craniata</taxon>
        <taxon>Vertebrata</taxon>
        <taxon>Euteleostomi</taxon>
        <taxon>Actinopterygii</taxon>
        <taxon>Neopterygii</taxon>
        <taxon>Teleostei</taxon>
        <taxon>Neoteleostei</taxon>
        <taxon>Acanthomorphata</taxon>
        <taxon>Gobiaria</taxon>
        <taxon>Gobiiformes</taxon>
        <taxon>Gobioidei</taxon>
        <taxon>Gobiidae</taxon>
        <taxon>Gobiinae</taxon>
        <taxon>Knipowitschia</taxon>
    </lineage>
</organism>
<evidence type="ECO:0000256" key="4">
    <source>
        <dbReference type="ARBA" id="ARBA00022490"/>
    </source>
</evidence>
<evidence type="ECO:0000256" key="10">
    <source>
        <dbReference type="ARBA" id="ARBA00045970"/>
    </source>
</evidence>
<comment type="similarity">
    <text evidence="3">Belongs to the TSSC4 family.</text>
</comment>
<sequence length="308" mass="34433">MEQTKRRLATFTCGKMCDDKHGKSPKSDEENELSASDESEPEEAPSNAPFDPELDAEDEDEEEDHNKVENLGQDGSPKTNPFSLKGGSSSFSSRSHSIFDCLDSMAKMTSSNLGQDNVIDGVFARPLPPPPSRKTSHPPSNSPIPTKKRGVPDYLVNPDRWTRYSLEDTAETSDQGNSRVAHQYLASLLQKKDEPVNRDSCNIHDKIIFSKPNRVGKDPLESKTEKLSKEKGMRLSHLNEDEDVEEGDRKEVQNKQNKDELDIKNKLISVEKGDGVTQEATQTDTGFGSFKKTHQKMFRKPAEESSHN</sequence>
<gene>
    <name evidence="12" type="ORF">KC01_LOCUS30992</name>
</gene>
<dbReference type="GO" id="GO:0006397">
    <property type="term" value="P:mRNA processing"/>
    <property type="evidence" value="ECO:0007669"/>
    <property type="project" value="UniProtKB-KW"/>
</dbReference>
<evidence type="ECO:0000256" key="2">
    <source>
        <dbReference type="ARBA" id="ARBA00004496"/>
    </source>
</evidence>
<evidence type="ECO:0000313" key="13">
    <source>
        <dbReference type="Proteomes" id="UP001497482"/>
    </source>
</evidence>
<feature type="region of interest" description="Disordered" evidence="11">
    <location>
        <begin position="117"/>
        <end position="156"/>
    </location>
</feature>
<evidence type="ECO:0000256" key="3">
    <source>
        <dbReference type="ARBA" id="ARBA00010362"/>
    </source>
</evidence>
<feature type="compositionally biased region" description="Basic and acidic residues" evidence="11">
    <location>
        <begin position="247"/>
        <end position="274"/>
    </location>
</feature>
<evidence type="ECO:0000256" key="7">
    <source>
        <dbReference type="ARBA" id="ARBA00023187"/>
    </source>
</evidence>
<keyword evidence="8" id="KW-0539">Nucleus</keyword>
<feature type="region of interest" description="Disordered" evidence="11">
    <location>
        <begin position="212"/>
        <end position="308"/>
    </location>
</feature>
<dbReference type="EMBL" id="OZ035826">
    <property type="protein sequence ID" value="CAL1603296.1"/>
    <property type="molecule type" value="Genomic_DNA"/>
</dbReference>
<keyword evidence="6" id="KW-0747">Spliceosome</keyword>
<keyword evidence="13" id="KW-1185">Reference proteome</keyword>
<feature type="compositionally biased region" description="Basic and acidic residues" evidence="11">
    <location>
        <begin position="215"/>
        <end position="239"/>
    </location>
</feature>
<dbReference type="GO" id="GO:0005737">
    <property type="term" value="C:cytoplasm"/>
    <property type="evidence" value="ECO:0007669"/>
    <property type="project" value="UniProtKB-SubCell"/>
</dbReference>
<dbReference type="InterPro" id="IPR029338">
    <property type="entry name" value="TSSC4"/>
</dbReference>
<dbReference type="PANTHER" id="PTHR13445">
    <property type="entry name" value="TUMOR SUPPRESSING SUBTRANSFERABLE CANDIDATE 4 TSSC4"/>
    <property type="match status" value="1"/>
</dbReference>
<feature type="region of interest" description="Disordered" evidence="11">
    <location>
        <begin position="1"/>
        <end position="95"/>
    </location>
</feature>
<keyword evidence="5" id="KW-0507">mRNA processing</keyword>
<protein>
    <recommendedName>
        <fullName evidence="9">U5 small nuclear ribonucleoprotein TSSC4</fullName>
    </recommendedName>
</protein>
<proteinExistence type="inferred from homology"/>
<dbReference type="GO" id="GO:0005681">
    <property type="term" value="C:spliceosomal complex"/>
    <property type="evidence" value="ECO:0007669"/>
    <property type="project" value="UniProtKB-KW"/>
</dbReference>
<comment type="subcellular location">
    <subcellularLocation>
        <location evidence="2">Cytoplasm</location>
    </subcellularLocation>
    <subcellularLocation>
        <location evidence="1">Nucleus</location>
    </subcellularLocation>
</comment>
<reference evidence="12 13" key="1">
    <citation type="submission" date="2024-04" db="EMBL/GenBank/DDBJ databases">
        <authorList>
            <person name="Waldvogel A.-M."/>
            <person name="Schoenle A."/>
        </authorList>
    </citation>
    <scope>NUCLEOTIDE SEQUENCE [LARGE SCALE GENOMIC DNA]</scope>
</reference>
<evidence type="ECO:0000256" key="9">
    <source>
        <dbReference type="ARBA" id="ARBA00035304"/>
    </source>
</evidence>
<dbReference type="PANTHER" id="PTHR13445:SF3">
    <property type="entry name" value="U5 SMALL NUCLEAR RIBONUCLEOPROTEIN TSSC4"/>
    <property type="match status" value="1"/>
</dbReference>
<evidence type="ECO:0000256" key="5">
    <source>
        <dbReference type="ARBA" id="ARBA00022664"/>
    </source>
</evidence>
<evidence type="ECO:0000313" key="12">
    <source>
        <dbReference type="EMBL" id="CAL1603296.1"/>
    </source>
</evidence>
<dbReference type="Pfam" id="PF15264">
    <property type="entry name" value="TSSC4"/>
    <property type="match status" value="1"/>
</dbReference>
<accession>A0AAV2LRY7</accession>
<comment type="function">
    <text evidence="10">Protein associated with the U5 snRNP, during its maturation and its post-splicing recycling and which is required for spliceosomal tri-snRNP complex assembly in the nucleus. Has a molecular sequestering activity and transiently hinders SNRNP200 binding sites for constitutive splicing factors that intervene later during the assembly of the spliceosome and splicing. Together with its molecular sequestering activity, may also function as a molecular adapter and placeholder, coordinating the assembly of the U5 snRNP and its association with the U4/U6 di-snRNP.</text>
</comment>
<name>A0AAV2LRY7_KNICA</name>